<sequence>MLLGWYCNCTVASAFKVIMNLLTGRDENSNAGLLFANTNELFNGTPEKVRQDYLEKSAIKSETTNKWRNDDQIGCSGNSRGRSFPNTGRNLYSSSEQEHHGLKSLLEPIKTHNGFGESWREPLFNDSLIDNVVFPKYRGRDASWDTPINLLKNSGLFDTYRNSEEQRTIAVQTTKESAPSREWSFKPTIFTVKQDIHTWWNRFKLFVENNKIVEADLRNCVATFMDDNRLSRFEFRVPKGPVDKFELEKQMVKMFGQQPASQTDAVAEFYNRKQLPGEDFRDFYTNLWILTRNAFVYTVVQTYARLQILNRNQPNPIISEKMGDQENAYQGTHKHVKWSDQIDLHNTPDGEKVCLFCSKKGHWGADCYLRRNQMNESSPKMQEQFEQPISQGNGKLCLHCGKPGHLIADCYSRKNQMKLSMLGNKNRAKQSLSNQVINQIMFDKSIVGTLEMNSKPVSFLLDTGTEPLDETLETCVGGPVKVIGKGKCSVKLISFESEVEIIVVDELVNDCLLGFDVAFKLADIKDYLECIRSALSQRKSGTILTCNFTKVPDCEGDNSGTVEEPANIGTVNTATYNNTCYKTMIEESVNSSGDAKAEWSPDAESQVTLTNEEHNSAAEINPDSYWMDPYFLDLNENNQPENLTESGPDTSVFKPNYYLRRQVDVAKNELSGGKPEDTVRPKRSRRPPDRLQYI</sequence>
<dbReference type="Gene3D" id="4.10.60.10">
    <property type="entry name" value="Zinc finger, CCHC-type"/>
    <property type="match status" value="1"/>
</dbReference>
<dbReference type="Proteomes" id="UP000276133">
    <property type="component" value="Unassembled WGS sequence"/>
</dbReference>
<evidence type="ECO:0000256" key="2">
    <source>
        <dbReference type="SAM" id="MobiDB-lite"/>
    </source>
</evidence>
<comment type="caution">
    <text evidence="4">The sequence shown here is derived from an EMBL/GenBank/DDBJ whole genome shotgun (WGS) entry which is preliminary data.</text>
</comment>
<keyword evidence="1" id="KW-0862">Zinc</keyword>
<dbReference type="InterPro" id="IPR036875">
    <property type="entry name" value="Znf_CCHC_sf"/>
</dbReference>
<dbReference type="PANTHER" id="PTHR46888:SF1">
    <property type="entry name" value="RIBONUCLEASE H"/>
    <property type="match status" value="1"/>
</dbReference>
<organism evidence="4 5">
    <name type="scientific">Brachionus plicatilis</name>
    <name type="common">Marine rotifer</name>
    <name type="synonym">Brachionus muelleri</name>
    <dbReference type="NCBI Taxonomy" id="10195"/>
    <lineage>
        <taxon>Eukaryota</taxon>
        <taxon>Metazoa</taxon>
        <taxon>Spiralia</taxon>
        <taxon>Gnathifera</taxon>
        <taxon>Rotifera</taxon>
        <taxon>Eurotatoria</taxon>
        <taxon>Monogononta</taxon>
        <taxon>Pseudotrocha</taxon>
        <taxon>Ploima</taxon>
        <taxon>Brachionidae</taxon>
        <taxon>Brachionus</taxon>
    </lineage>
</organism>
<dbReference type="InterPro" id="IPR001878">
    <property type="entry name" value="Znf_CCHC"/>
</dbReference>
<gene>
    <name evidence="4" type="ORF">BpHYR1_046287</name>
</gene>
<protein>
    <recommendedName>
        <fullName evidence="3">CCHC-type domain-containing protein</fullName>
    </recommendedName>
</protein>
<reference evidence="4 5" key="1">
    <citation type="journal article" date="2018" name="Sci. Rep.">
        <title>Genomic signatures of local adaptation to the degree of environmental predictability in rotifers.</title>
        <authorList>
            <person name="Franch-Gras L."/>
            <person name="Hahn C."/>
            <person name="Garcia-Roger E.M."/>
            <person name="Carmona M.J."/>
            <person name="Serra M."/>
            <person name="Gomez A."/>
        </authorList>
    </citation>
    <scope>NUCLEOTIDE SEQUENCE [LARGE SCALE GENOMIC DNA]</scope>
    <source>
        <strain evidence="4">HYR1</strain>
    </source>
</reference>
<dbReference type="AlphaFoldDB" id="A0A3M7RYQ0"/>
<evidence type="ECO:0000313" key="4">
    <source>
        <dbReference type="EMBL" id="RNA28457.1"/>
    </source>
</evidence>
<dbReference type="SMART" id="SM00343">
    <property type="entry name" value="ZnF_C2HC"/>
    <property type="match status" value="2"/>
</dbReference>
<dbReference type="EMBL" id="REGN01002393">
    <property type="protein sequence ID" value="RNA28457.1"/>
    <property type="molecule type" value="Genomic_DNA"/>
</dbReference>
<feature type="domain" description="CCHC-type" evidence="3">
    <location>
        <begin position="397"/>
        <end position="410"/>
    </location>
</feature>
<evidence type="ECO:0000313" key="5">
    <source>
        <dbReference type="Proteomes" id="UP000276133"/>
    </source>
</evidence>
<evidence type="ECO:0000259" key="3">
    <source>
        <dbReference type="PROSITE" id="PS50158"/>
    </source>
</evidence>
<feature type="region of interest" description="Disordered" evidence="2">
    <location>
        <begin position="664"/>
        <end position="694"/>
    </location>
</feature>
<proteinExistence type="predicted"/>
<dbReference type="GO" id="GO:0003676">
    <property type="term" value="F:nucleic acid binding"/>
    <property type="evidence" value="ECO:0007669"/>
    <property type="project" value="InterPro"/>
</dbReference>
<dbReference type="SUPFAM" id="SSF57756">
    <property type="entry name" value="Retrovirus zinc finger-like domains"/>
    <property type="match status" value="1"/>
</dbReference>
<keyword evidence="1" id="KW-0863">Zinc-finger</keyword>
<accession>A0A3M7RYQ0</accession>
<keyword evidence="1" id="KW-0479">Metal-binding</keyword>
<evidence type="ECO:0000256" key="1">
    <source>
        <dbReference type="PROSITE-ProRule" id="PRU00047"/>
    </source>
</evidence>
<dbReference type="GO" id="GO:0008270">
    <property type="term" value="F:zinc ion binding"/>
    <property type="evidence" value="ECO:0007669"/>
    <property type="project" value="UniProtKB-KW"/>
</dbReference>
<dbReference type="PANTHER" id="PTHR46888">
    <property type="entry name" value="ZINC KNUCKLE DOMAINCONTAINING PROTEIN-RELATED"/>
    <property type="match status" value="1"/>
</dbReference>
<name>A0A3M7RYQ0_BRAPC</name>
<dbReference type="PROSITE" id="PS50158">
    <property type="entry name" value="ZF_CCHC"/>
    <property type="match status" value="1"/>
</dbReference>
<keyword evidence="5" id="KW-1185">Reference proteome</keyword>